<proteinExistence type="predicted"/>
<keyword evidence="1" id="KW-0479">Metal-binding</keyword>
<dbReference type="Gene3D" id="1.10.150.520">
    <property type="match status" value="1"/>
</dbReference>
<dbReference type="RefSeq" id="WP_369330601.1">
    <property type="nucleotide sequence ID" value="NZ_JAULBC010000005.1"/>
</dbReference>
<dbReference type="SUPFAM" id="SSF56784">
    <property type="entry name" value="HAD-like"/>
    <property type="match status" value="1"/>
</dbReference>
<dbReference type="InterPro" id="IPR023214">
    <property type="entry name" value="HAD_sf"/>
</dbReference>
<evidence type="ECO:0000313" key="5">
    <source>
        <dbReference type="Proteomes" id="UP001560573"/>
    </source>
</evidence>
<evidence type="ECO:0000256" key="1">
    <source>
        <dbReference type="ARBA" id="ARBA00022723"/>
    </source>
</evidence>
<evidence type="ECO:0000256" key="2">
    <source>
        <dbReference type="ARBA" id="ARBA00022801"/>
    </source>
</evidence>
<dbReference type="Gene3D" id="3.40.50.1000">
    <property type="entry name" value="HAD superfamily/HAD-like"/>
    <property type="match status" value="1"/>
</dbReference>
<keyword evidence="2 4" id="KW-0378">Hydrolase</keyword>
<dbReference type="PANTHER" id="PTHR46470:SF2">
    <property type="entry name" value="GLYCERALDEHYDE 3-PHOSPHATE PHOSPHATASE"/>
    <property type="match status" value="1"/>
</dbReference>
<comment type="caution">
    <text evidence="4">The sequence shown here is derived from an EMBL/GenBank/DDBJ whole genome shotgun (WGS) entry which is preliminary data.</text>
</comment>
<evidence type="ECO:0000313" key="4">
    <source>
        <dbReference type="EMBL" id="MEX6689194.1"/>
    </source>
</evidence>
<protein>
    <submittedName>
        <fullName evidence="4">HAD family hydrolase</fullName>
        <ecNumber evidence="4">3.1.3.-</ecNumber>
    </submittedName>
</protein>
<name>A0ABV3ZL63_9BACT</name>
<reference evidence="4 5" key="1">
    <citation type="submission" date="2023-07" db="EMBL/GenBank/DDBJ databases">
        <authorList>
            <person name="Lian W.-H."/>
        </authorList>
    </citation>
    <scope>NUCLEOTIDE SEQUENCE [LARGE SCALE GENOMIC DNA]</scope>
    <source>
        <strain evidence="4 5">SYSU DXS3180</strain>
    </source>
</reference>
<dbReference type="Proteomes" id="UP001560573">
    <property type="component" value="Unassembled WGS sequence"/>
</dbReference>
<dbReference type="SFLD" id="SFLDG01129">
    <property type="entry name" value="C1.5:_HAD__Beta-PGM__Phosphata"/>
    <property type="match status" value="1"/>
</dbReference>
<dbReference type="GO" id="GO:0016787">
    <property type="term" value="F:hydrolase activity"/>
    <property type="evidence" value="ECO:0007669"/>
    <property type="project" value="UniProtKB-KW"/>
</dbReference>
<keyword evidence="5" id="KW-1185">Reference proteome</keyword>
<dbReference type="SFLD" id="SFLDS00003">
    <property type="entry name" value="Haloacid_Dehalogenase"/>
    <property type="match status" value="1"/>
</dbReference>
<dbReference type="InterPro" id="IPR041492">
    <property type="entry name" value="HAD_2"/>
</dbReference>
<dbReference type="InterPro" id="IPR051400">
    <property type="entry name" value="HAD-like_hydrolase"/>
</dbReference>
<gene>
    <name evidence="4" type="ORF">QTN47_16920</name>
</gene>
<dbReference type="Pfam" id="PF13419">
    <property type="entry name" value="HAD_2"/>
    <property type="match status" value="1"/>
</dbReference>
<accession>A0ABV3ZL63</accession>
<dbReference type="InterPro" id="IPR036412">
    <property type="entry name" value="HAD-like_sf"/>
</dbReference>
<keyword evidence="3" id="KW-0460">Magnesium</keyword>
<sequence length="207" mass="23655">MQKRALIFDLDNTIYAVRSIGDKIFAPLLELIAADDEQSLQMDKIRHEIMRRPFQMVAKDFNFSEELTSKGIELLSSIRFDGEIEPFSDYEIARTLPLDKFLVTTGFTNMQQSKVTGMNLDRDFKEIHIIDPSSSTKTKKDVFEDIIKRHNYASPEVLVIGDDLHSEIKAALELGISAVLYDKMNVYENDIPVPRITDFAELADYLG</sequence>
<dbReference type="EC" id="3.1.3.-" evidence="4"/>
<evidence type="ECO:0000256" key="3">
    <source>
        <dbReference type="ARBA" id="ARBA00022842"/>
    </source>
</evidence>
<organism evidence="4 5">
    <name type="scientific">Danxiaibacter flavus</name>
    <dbReference type="NCBI Taxonomy" id="3049108"/>
    <lineage>
        <taxon>Bacteria</taxon>
        <taxon>Pseudomonadati</taxon>
        <taxon>Bacteroidota</taxon>
        <taxon>Chitinophagia</taxon>
        <taxon>Chitinophagales</taxon>
        <taxon>Chitinophagaceae</taxon>
        <taxon>Danxiaibacter</taxon>
    </lineage>
</organism>
<dbReference type="PANTHER" id="PTHR46470">
    <property type="entry name" value="N-ACYLNEURAMINATE-9-PHOSPHATASE"/>
    <property type="match status" value="1"/>
</dbReference>
<dbReference type="EMBL" id="JAULBC010000005">
    <property type="protein sequence ID" value="MEX6689194.1"/>
    <property type="molecule type" value="Genomic_DNA"/>
</dbReference>